<evidence type="ECO:0000313" key="1">
    <source>
        <dbReference type="EMBL" id="KAE8720760.1"/>
    </source>
</evidence>
<evidence type="ECO:0000313" key="2">
    <source>
        <dbReference type="Proteomes" id="UP000436088"/>
    </source>
</evidence>
<keyword evidence="2" id="KW-1185">Reference proteome</keyword>
<proteinExistence type="predicted"/>
<accession>A0A6A3BV68</accession>
<gene>
    <name evidence="1" type="ORF">F3Y22_tig00018213pilonHSYRG00002</name>
</gene>
<dbReference type="AlphaFoldDB" id="A0A6A3BV68"/>
<comment type="caution">
    <text evidence="1">The sequence shown here is derived from an EMBL/GenBank/DDBJ whole genome shotgun (WGS) entry which is preliminary data.</text>
</comment>
<name>A0A6A3BV68_HIBSY</name>
<organism evidence="1 2">
    <name type="scientific">Hibiscus syriacus</name>
    <name type="common">Rose of Sharon</name>
    <dbReference type="NCBI Taxonomy" id="106335"/>
    <lineage>
        <taxon>Eukaryota</taxon>
        <taxon>Viridiplantae</taxon>
        <taxon>Streptophyta</taxon>
        <taxon>Embryophyta</taxon>
        <taxon>Tracheophyta</taxon>
        <taxon>Spermatophyta</taxon>
        <taxon>Magnoliopsida</taxon>
        <taxon>eudicotyledons</taxon>
        <taxon>Gunneridae</taxon>
        <taxon>Pentapetalae</taxon>
        <taxon>rosids</taxon>
        <taxon>malvids</taxon>
        <taxon>Malvales</taxon>
        <taxon>Malvaceae</taxon>
        <taxon>Malvoideae</taxon>
        <taxon>Hibiscus</taxon>
    </lineage>
</organism>
<sequence>MFHRVHNEKGRDSDTISRLDVLCCLVYSAAENATEARTTTTPPPSALRFPTNPSELRVRNDPVSPVAVSIVRHWTKEMDVETGLGVVAGEVEMGRGRKEMGTGIGIRQRRSLPNKATVVDGLRWWRQFVCAIC</sequence>
<dbReference type="EMBL" id="VEPZ02000681">
    <property type="protein sequence ID" value="KAE8720760.1"/>
    <property type="molecule type" value="Genomic_DNA"/>
</dbReference>
<protein>
    <submittedName>
        <fullName evidence="1">Uncharacterized protein</fullName>
    </submittedName>
</protein>
<reference evidence="1" key="1">
    <citation type="submission" date="2019-09" db="EMBL/GenBank/DDBJ databases">
        <title>Draft genome information of white flower Hibiscus syriacus.</title>
        <authorList>
            <person name="Kim Y.-M."/>
        </authorList>
    </citation>
    <scope>NUCLEOTIDE SEQUENCE [LARGE SCALE GENOMIC DNA]</scope>
    <source>
        <strain evidence="1">YM2019G1</strain>
    </source>
</reference>
<dbReference type="Proteomes" id="UP000436088">
    <property type="component" value="Unassembled WGS sequence"/>
</dbReference>